<evidence type="ECO:0000256" key="1">
    <source>
        <dbReference type="SAM" id="MobiDB-lite"/>
    </source>
</evidence>
<keyword evidence="4" id="KW-1185">Reference proteome</keyword>
<keyword evidence="2" id="KW-1133">Transmembrane helix</keyword>
<keyword evidence="2" id="KW-0472">Membrane</keyword>
<keyword evidence="2" id="KW-0812">Transmembrane</keyword>
<organism evidence="3 4">
    <name type="scientific">Kineococcus xinjiangensis</name>
    <dbReference type="NCBI Taxonomy" id="512762"/>
    <lineage>
        <taxon>Bacteria</taxon>
        <taxon>Bacillati</taxon>
        <taxon>Actinomycetota</taxon>
        <taxon>Actinomycetes</taxon>
        <taxon>Kineosporiales</taxon>
        <taxon>Kineosporiaceae</taxon>
        <taxon>Kineococcus</taxon>
    </lineage>
</organism>
<dbReference type="EMBL" id="PTJD01000008">
    <property type="protein sequence ID" value="PPK94134.1"/>
    <property type="molecule type" value="Genomic_DNA"/>
</dbReference>
<proteinExistence type="predicted"/>
<accession>A0A2S6IIT0</accession>
<feature type="compositionally biased region" description="Basic and acidic residues" evidence="1">
    <location>
        <begin position="1"/>
        <end position="10"/>
    </location>
</feature>
<comment type="caution">
    <text evidence="3">The sequence shown here is derived from an EMBL/GenBank/DDBJ whole genome shotgun (WGS) entry which is preliminary data.</text>
</comment>
<evidence type="ECO:0000313" key="3">
    <source>
        <dbReference type="EMBL" id="PPK94134.1"/>
    </source>
</evidence>
<protein>
    <submittedName>
        <fullName evidence="3">Uncharacterized protein</fullName>
    </submittedName>
</protein>
<dbReference type="AlphaFoldDB" id="A0A2S6IIT0"/>
<feature type="transmembrane region" description="Helical" evidence="2">
    <location>
        <begin position="129"/>
        <end position="149"/>
    </location>
</feature>
<sequence>MTVGETREIVVRAAPDTSSVDPGNALPGDGPVDSSAVRLCSQVRADLDGADFDVERTGEPTGRRGVGSEGAVEWSWAVTPLRAGEDLQLVLTLYVSEPDVAPIELESFRKTIVVEANREEDTKGFVRDWLIPAGITAPVVVAALGWLVVRWRTRRAARSAVVVDVRDAADDDARRPTGYL</sequence>
<dbReference type="Proteomes" id="UP000239485">
    <property type="component" value="Unassembled WGS sequence"/>
</dbReference>
<evidence type="ECO:0000313" key="4">
    <source>
        <dbReference type="Proteomes" id="UP000239485"/>
    </source>
</evidence>
<feature type="region of interest" description="Disordered" evidence="1">
    <location>
        <begin position="1"/>
        <end position="31"/>
    </location>
</feature>
<gene>
    <name evidence="3" type="ORF">CLV92_10832</name>
</gene>
<evidence type="ECO:0000256" key="2">
    <source>
        <dbReference type="SAM" id="Phobius"/>
    </source>
</evidence>
<reference evidence="3 4" key="1">
    <citation type="submission" date="2018-02" db="EMBL/GenBank/DDBJ databases">
        <title>Genomic Encyclopedia of Archaeal and Bacterial Type Strains, Phase II (KMG-II): from individual species to whole genera.</title>
        <authorList>
            <person name="Goeker M."/>
        </authorList>
    </citation>
    <scope>NUCLEOTIDE SEQUENCE [LARGE SCALE GENOMIC DNA]</scope>
    <source>
        <strain evidence="3 4">DSM 22857</strain>
    </source>
</reference>
<name>A0A2S6IIT0_9ACTN</name>